<reference evidence="5 6" key="1">
    <citation type="submission" date="2016-10" db="EMBL/GenBank/DDBJ databases">
        <authorList>
            <person name="Varghese N."/>
            <person name="Submissions S."/>
        </authorList>
    </citation>
    <scope>NUCLEOTIDE SEQUENCE [LARGE SCALE GENOMIC DNA]</scope>
    <source>
        <strain evidence="5 6">DSM 18839</strain>
    </source>
</reference>
<dbReference type="AlphaFoldDB" id="A0A8G2BGB0"/>
<evidence type="ECO:0000256" key="2">
    <source>
        <dbReference type="ARBA" id="ARBA00023125"/>
    </source>
</evidence>
<dbReference type="Pfam" id="PF12833">
    <property type="entry name" value="HTH_18"/>
    <property type="match status" value="1"/>
</dbReference>
<gene>
    <name evidence="5" type="ORF">SAMN05660686_01192</name>
</gene>
<dbReference type="InterPro" id="IPR018060">
    <property type="entry name" value="HTH_AraC"/>
</dbReference>
<sequence>MLRPGDLGAEPWAAAGLRLLHLEADFAGPGGTAILSRLIEIVVIQAARRSVRVPGGRPAGFLAALTDPALSRALAAIHGAPERDWRVVDLARLAALSRAGFARRFAETVGATPIDYLTDWRLAKARALLSDTALSMDDIAERCGYRSVPSFTRRFKARFGKGPGAFRRSRPGA</sequence>
<keyword evidence="1" id="KW-0805">Transcription regulation</keyword>
<dbReference type="InterPro" id="IPR009057">
    <property type="entry name" value="Homeodomain-like_sf"/>
</dbReference>
<dbReference type="PROSITE" id="PS01124">
    <property type="entry name" value="HTH_ARAC_FAMILY_2"/>
    <property type="match status" value="1"/>
</dbReference>
<comment type="caution">
    <text evidence="5">The sequence shown here is derived from an EMBL/GenBank/DDBJ whole genome shotgun (WGS) entry which is preliminary data.</text>
</comment>
<evidence type="ECO:0000256" key="1">
    <source>
        <dbReference type="ARBA" id="ARBA00023015"/>
    </source>
</evidence>
<dbReference type="InterPro" id="IPR018062">
    <property type="entry name" value="HTH_AraC-typ_CS"/>
</dbReference>
<dbReference type="InterPro" id="IPR050204">
    <property type="entry name" value="AraC_XylS_family_regulators"/>
</dbReference>
<keyword evidence="3" id="KW-0804">Transcription</keyword>
<evidence type="ECO:0000256" key="3">
    <source>
        <dbReference type="ARBA" id="ARBA00023163"/>
    </source>
</evidence>
<dbReference type="PANTHER" id="PTHR46796:SF7">
    <property type="entry name" value="ARAC FAMILY TRANSCRIPTIONAL REGULATOR"/>
    <property type="match status" value="1"/>
</dbReference>
<feature type="domain" description="HTH araC/xylS-type" evidence="4">
    <location>
        <begin position="71"/>
        <end position="169"/>
    </location>
</feature>
<dbReference type="Proteomes" id="UP000198615">
    <property type="component" value="Unassembled WGS sequence"/>
</dbReference>
<dbReference type="SMART" id="SM00342">
    <property type="entry name" value="HTH_ARAC"/>
    <property type="match status" value="1"/>
</dbReference>
<dbReference type="SUPFAM" id="SSF46689">
    <property type="entry name" value="Homeodomain-like"/>
    <property type="match status" value="2"/>
</dbReference>
<dbReference type="PROSITE" id="PS00041">
    <property type="entry name" value="HTH_ARAC_FAMILY_1"/>
    <property type="match status" value="1"/>
</dbReference>
<name>A0A8G2BGB0_9PROT</name>
<organism evidence="5 6">
    <name type="scientific">Thalassobaculum litoreum DSM 18839</name>
    <dbReference type="NCBI Taxonomy" id="1123362"/>
    <lineage>
        <taxon>Bacteria</taxon>
        <taxon>Pseudomonadati</taxon>
        <taxon>Pseudomonadota</taxon>
        <taxon>Alphaproteobacteria</taxon>
        <taxon>Rhodospirillales</taxon>
        <taxon>Thalassobaculaceae</taxon>
        <taxon>Thalassobaculum</taxon>
    </lineage>
</organism>
<evidence type="ECO:0000313" key="6">
    <source>
        <dbReference type="Proteomes" id="UP000198615"/>
    </source>
</evidence>
<evidence type="ECO:0000259" key="4">
    <source>
        <dbReference type="PROSITE" id="PS01124"/>
    </source>
</evidence>
<accession>A0A8G2BGB0</accession>
<dbReference type="EMBL" id="FNBW01000003">
    <property type="protein sequence ID" value="SDF40472.1"/>
    <property type="molecule type" value="Genomic_DNA"/>
</dbReference>
<evidence type="ECO:0000313" key="5">
    <source>
        <dbReference type="EMBL" id="SDF40472.1"/>
    </source>
</evidence>
<dbReference type="Gene3D" id="1.10.10.60">
    <property type="entry name" value="Homeodomain-like"/>
    <property type="match status" value="2"/>
</dbReference>
<protein>
    <submittedName>
        <fullName evidence="5">AraC-type DNA-binding protein</fullName>
    </submittedName>
</protein>
<dbReference type="GO" id="GO:0043565">
    <property type="term" value="F:sequence-specific DNA binding"/>
    <property type="evidence" value="ECO:0007669"/>
    <property type="project" value="InterPro"/>
</dbReference>
<proteinExistence type="predicted"/>
<dbReference type="PANTHER" id="PTHR46796">
    <property type="entry name" value="HTH-TYPE TRANSCRIPTIONAL ACTIVATOR RHAS-RELATED"/>
    <property type="match status" value="1"/>
</dbReference>
<keyword evidence="2 5" id="KW-0238">DNA-binding</keyword>
<dbReference type="GO" id="GO:0003700">
    <property type="term" value="F:DNA-binding transcription factor activity"/>
    <property type="evidence" value="ECO:0007669"/>
    <property type="project" value="InterPro"/>
</dbReference>
<keyword evidence="6" id="KW-1185">Reference proteome</keyword>